<dbReference type="EMBL" id="AWWV01014248">
    <property type="protein sequence ID" value="OMO58136.1"/>
    <property type="molecule type" value="Genomic_DNA"/>
</dbReference>
<protein>
    <submittedName>
        <fullName evidence="1">Uncharacterized protein</fullName>
    </submittedName>
</protein>
<dbReference type="AlphaFoldDB" id="A0A1R3GJ91"/>
<keyword evidence="2" id="KW-1185">Reference proteome</keyword>
<dbReference type="Proteomes" id="UP000188268">
    <property type="component" value="Unassembled WGS sequence"/>
</dbReference>
<name>A0A1R3GJ91_COCAP</name>
<accession>A0A1R3GJ91</accession>
<gene>
    <name evidence="1" type="ORF">CCACVL1_25571</name>
</gene>
<sequence>MARRVARRVRTEGMILLPLVPEYWNL</sequence>
<dbReference type="Gramene" id="OMO58136">
    <property type="protein sequence ID" value="OMO58136"/>
    <property type="gene ID" value="CCACVL1_25571"/>
</dbReference>
<evidence type="ECO:0000313" key="2">
    <source>
        <dbReference type="Proteomes" id="UP000188268"/>
    </source>
</evidence>
<comment type="caution">
    <text evidence="1">The sequence shown here is derived from an EMBL/GenBank/DDBJ whole genome shotgun (WGS) entry which is preliminary data.</text>
</comment>
<proteinExistence type="predicted"/>
<reference evidence="1 2" key="1">
    <citation type="submission" date="2013-09" db="EMBL/GenBank/DDBJ databases">
        <title>Corchorus capsularis genome sequencing.</title>
        <authorList>
            <person name="Alam M."/>
            <person name="Haque M.S."/>
            <person name="Islam M.S."/>
            <person name="Emdad E.M."/>
            <person name="Islam M.M."/>
            <person name="Ahmed B."/>
            <person name="Halim A."/>
            <person name="Hossen Q.M.M."/>
            <person name="Hossain M.Z."/>
            <person name="Ahmed R."/>
            <person name="Khan M.M."/>
            <person name="Islam R."/>
            <person name="Rashid M.M."/>
            <person name="Khan S.A."/>
            <person name="Rahman M.S."/>
            <person name="Alam M."/>
        </authorList>
    </citation>
    <scope>NUCLEOTIDE SEQUENCE [LARGE SCALE GENOMIC DNA]</scope>
    <source>
        <strain evidence="2">cv. CVL-1</strain>
        <tissue evidence="1">Whole seedling</tissue>
    </source>
</reference>
<evidence type="ECO:0000313" key="1">
    <source>
        <dbReference type="EMBL" id="OMO58136.1"/>
    </source>
</evidence>
<organism evidence="1 2">
    <name type="scientific">Corchorus capsularis</name>
    <name type="common">Jute</name>
    <dbReference type="NCBI Taxonomy" id="210143"/>
    <lineage>
        <taxon>Eukaryota</taxon>
        <taxon>Viridiplantae</taxon>
        <taxon>Streptophyta</taxon>
        <taxon>Embryophyta</taxon>
        <taxon>Tracheophyta</taxon>
        <taxon>Spermatophyta</taxon>
        <taxon>Magnoliopsida</taxon>
        <taxon>eudicotyledons</taxon>
        <taxon>Gunneridae</taxon>
        <taxon>Pentapetalae</taxon>
        <taxon>rosids</taxon>
        <taxon>malvids</taxon>
        <taxon>Malvales</taxon>
        <taxon>Malvaceae</taxon>
        <taxon>Grewioideae</taxon>
        <taxon>Apeibeae</taxon>
        <taxon>Corchorus</taxon>
    </lineage>
</organism>